<evidence type="ECO:0000256" key="4">
    <source>
        <dbReference type="ARBA" id="ARBA00035135"/>
    </source>
</evidence>
<evidence type="ECO:0000256" key="2">
    <source>
        <dbReference type="ARBA" id="ARBA00022980"/>
    </source>
</evidence>
<dbReference type="NCBIfam" id="TIGR00030">
    <property type="entry name" value="S21p"/>
    <property type="match status" value="1"/>
</dbReference>
<dbReference type="GO" id="GO:0003735">
    <property type="term" value="F:structural constituent of ribosome"/>
    <property type="evidence" value="ECO:0007669"/>
    <property type="project" value="InterPro"/>
</dbReference>
<dbReference type="Proteomes" id="UP000182521">
    <property type="component" value="Chromosome"/>
</dbReference>
<dbReference type="GO" id="GO:1990904">
    <property type="term" value="C:ribonucleoprotein complex"/>
    <property type="evidence" value="ECO:0007669"/>
    <property type="project" value="UniProtKB-KW"/>
</dbReference>
<keyword evidence="2 5" id="KW-0689">Ribosomal protein</keyword>
<evidence type="ECO:0000313" key="8">
    <source>
        <dbReference type="Proteomes" id="UP000182521"/>
    </source>
</evidence>
<dbReference type="OrthoDB" id="9799244at2"/>
<keyword evidence="3 5" id="KW-0687">Ribonucleoprotein</keyword>
<evidence type="ECO:0000256" key="5">
    <source>
        <dbReference type="HAMAP-Rule" id="MF_00358"/>
    </source>
</evidence>
<evidence type="ECO:0000313" key="7">
    <source>
        <dbReference type="EMBL" id="APC96531.1"/>
    </source>
</evidence>
<dbReference type="GO" id="GO:0005840">
    <property type="term" value="C:ribosome"/>
    <property type="evidence" value="ECO:0007669"/>
    <property type="project" value="UniProtKB-KW"/>
</dbReference>
<dbReference type="PRINTS" id="PR00976">
    <property type="entry name" value="RIBOSOMALS21"/>
</dbReference>
<dbReference type="InterPro" id="IPR038380">
    <property type="entry name" value="Ribosomal_bS21_sf"/>
</dbReference>
<dbReference type="Pfam" id="PF01165">
    <property type="entry name" value="Ribosomal_S21"/>
    <property type="match status" value="1"/>
</dbReference>
<comment type="similarity">
    <text evidence="1 5 6">Belongs to the bacterial ribosomal protein bS21 family.</text>
</comment>
<proteinExistence type="inferred from homology"/>
<gene>
    <name evidence="5 7" type="primary">rpsU</name>
    <name evidence="7" type="ORF">KX01_818</name>
</gene>
<reference evidence="8" key="1">
    <citation type="submission" date="2014-10" db="EMBL/GenBank/DDBJ databases">
        <authorList>
            <person name="Kuske C.R."/>
            <person name="Challacombe J.F."/>
            <person name="Daligault H.E."/>
            <person name="Davenport K.W."/>
            <person name="Johnson S.L."/>
            <person name="Siddaramappa S."/>
            <person name="Petersen J.M."/>
        </authorList>
    </citation>
    <scope>NUCLEOTIDE SEQUENCE [LARGE SCALE GENOMIC DNA]</scope>
    <source>
        <strain evidence="8">CA97-1460</strain>
    </source>
</reference>
<dbReference type="EMBL" id="CP009654">
    <property type="protein sequence ID" value="APC96531.1"/>
    <property type="molecule type" value="Genomic_DNA"/>
</dbReference>
<dbReference type="HAMAP" id="MF_00358">
    <property type="entry name" value="Ribosomal_bS21"/>
    <property type="match status" value="1"/>
</dbReference>
<name>A0A1J0KS70_9GAMM</name>
<accession>A0A1J0KS70</accession>
<dbReference type="RefSeq" id="WP_071663763.1">
    <property type="nucleotide sequence ID" value="NZ_CP009654.1"/>
</dbReference>
<evidence type="ECO:0000256" key="3">
    <source>
        <dbReference type="ARBA" id="ARBA00023274"/>
    </source>
</evidence>
<dbReference type="KEGG" id="frc:KX01_818"/>
<evidence type="ECO:0000256" key="1">
    <source>
        <dbReference type="ARBA" id="ARBA00006640"/>
    </source>
</evidence>
<evidence type="ECO:0000256" key="6">
    <source>
        <dbReference type="RuleBase" id="RU000667"/>
    </source>
</evidence>
<dbReference type="AlphaFoldDB" id="A0A1J0KS70"/>
<dbReference type="GO" id="GO:0006412">
    <property type="term" value="P:translation"/>
    <property type="evidence" value="ECO:0007669"/>
    <property type="project" value="UniProtKB-UniRule"/>
</dbReference>
<dbReference type="InterPro" id="IPR001911">
    <property type="entry name" value="Ribosomal_bS21"/>
</dbReference>
<keyword evidence="8" id="KW-1185">Reference proteome</keyword>
<organism evidence="7 8">
    <name type="scientific">Francisella frigiditurris</name>
    <dbReference type="NCBI Taxonomy" id="1542390"/>
    <lineage>
        <taxon>Bacteria</taxon>
        <taxon>Pseudomonadati</taxon>
        <taxon>Pseudomonadota</taxon>
        <taxon>Gammaproteobacteria</taxon>
        <taxon>Thiotrichales</taxon>
        <taxon>Francisellaceae</taxon>
        <taxon>Francisella</taxon>
    </lineage>
</organism>
<dbReference type="Gene3D" id="1.20.5.1150">
    <property type="entry name" value="Ribosomal protein S8"/>
    <property type="match status" value="1"/>
</dbReference>
<sequence>MPSIRVDDRKPFDLTLRKFKHACEKAGIRQELRERQHYVKPTEKRKIAKRLAVKRAKIATRNAFLSKY</sequence>
<protein>
    <recommendedName>
        <fullName evidence="4 5">Small ribosomal subunit protein bS21</fullName>
    </recommendedName>
</protein>
<dbReference type="STRING" id="1542390.KX01_818"/>